<evidence type="ECO:0000256" key="6">
    <source>
        <dbReference type="ARBA" id="ARBA00022605"/>
    </source>
</evidence>
<dbReference type="Gene3D" id="3.20.20.70">
    <property type="entry name" value="Aldolase class I"/>
    <property type="match status" value="2"/>
</dbReference>
<evidence type="ECO:0000259" key="17">
    <source>
        <dbReference type="Pfam" id="PF00218"/>
    </source>
</evidence>
<dbReference type="GO" id="GO:0000162">
    <property type="term" value="P:L-tryptophan biosynthetic process"/>
    <property type="evidence" value="ECO:0007669"/>
    <property type="project" value="UniProtKB-UniRule"/>
</dbReference>
<keyword evidence="6 15" id="KW-0028">Amino-acid biosynthesis</keyword>
<keyword evidence="12 15" id="KW-0456">Lyase</keyword>
<dbReference type="PANTHER" id="PTHR22854">
    <property type="entry name" value="TRYPTOPHAN BIOSYNTHESIS PROTEIN"/>
    <property type="match status" value="1"/>
</dbReference>
<organism evidence="19 20">
    <name type="scientific">Leucocoprinus birnbaumii</name>
    <dbReference type="NCBI Taxonomy" id="56174"/>
    <lineage>
        <taxon>Eukaryota</taxon>
        <taxon>Fungi</taxon>
        <taxon>Dikarya</taxon>
        <taxon>Basidiomycota</taxon>
        <taxon>Agaricomycotina</taxon>
        <taxon>Agaricomycetes</taxon>
        <taxon>Agaricomycetidae</taxon>
        <taxon>Agaricales</taxon>
        <taxon>Agaricineae</taxon>
        <taxon>Agaricaceae</taxon>
        <taxon>Leucocoprinus</taxon>
    </lineage>
</organism>
<evidence type="ECO:0000256" key="7">
    <source>
        <dbReference type="ARBA" id="ARBA00022793"/>
    </source>
</evidence>
<dbReference type="EMBL" id="JANIEX010000212">
    <property type="protein sequence ID" value="KAJ3570907.1"/>
    <property type="molecule type" value="Genomic_DNA"/>
</dbReference>
<feature type="domain" description="Glutamine amidotransferase" evidence="16">
    <location>
        <begin position="19"/>
        <end position="203"/>
    </location>
</feature>
<dbReference type="HAMAP" id="MF_00135">
    <property type="entry name" value="PRAI"/>
    <property type="match status" value="1"/>
</dbReference>
<dbReference type="EC" id="4.1.1.48" evidence="15"/>
<dbReference type="CDD" id="cd01743">
    <property type="entry name" value="GATase1_Anthranilate_Synthase"/>
    <property type="match status" value="1"/>
</dbReference>
<dbReference type="FunFam" id="3.40.50.880:FF:000031">
    <property type="entry name" value="Multifunctional tryptophan biosynthesis protein"/>
    <property type="match status" value="1"/>
</dbReference>
<evidence type="ECO:0000256" key="9">
    <source>
        <dbReference type="ARBA" id="ARBA00022962"/>
    </source>
</evidence>
<dbReference type="PRINTS" id="PR00096">
    <property type="entry name" value="GATASE"/>
</dbReference>
<dbReference type="InterPro" id="IPR013785">
    <property type="entry name" value="Aldolase_TIM"/>
</dbReference>
<comment type="caution">
    <text evidence="19">The sequence shown here is derived from an EMBL/GenBank/DDBJ whole genome shotgun (WGS) entry which is preliminary data.</text>
</comment>
<protein>
    <recommendedName>
        <fullName evidence="15">Multifunctional tryptophan biosynthesis protein</fullName>
    </recommendedName>
    <domain>
        <recommendedName>
            <fullName evidence="15">Anthranilate synthase component 2</fullName>
            <shortName evidence="15">AS</shortName>
            <ecNumber evidence="15">4.1.3.27</ecNumber>
        </recommendedName>
        <alternativeName>
            <fullName evidence="15">Anthranilate synthase, glutamine amidotransferase component</fullName>
        </alternativeName>
    </domain>
    <domain>
        <recommendedName>
            <fullName evidence="15">Indole-3-glycerol phosphate synthase</fullName>
            <shortName evidence="15">IGPS</shortName>
            <ecNumber evidence="15">4.1.1.48</ecNumber>
        </recommendedName>
    </domain>
    <domain>
        <recommendedName>
            <fullName evidence="15">N-(5'-phosphoribosyl)anthranilate isomerase</fullName>
            <shortName evidence="15">PRAI</shortName>
            <ecNumber evidence="15">5.3.1.24</ecNumber>
        </recommendedName>
    </domain>
</protein>
<comment type="catalytic activity">
    <reaction evidence="1 15">
        <text>N-(5-phospho-beta-D-ribosyl)anthranilate = 1-(2-carboxyphenylamino)-1-deoxy-D-ribulose 5-phosphate</text>
        <dbReference type="Rhea" id="RHEA:21540"/>
        <dbReference type="ChEBI" id="CHEBI:18277"/>
        <dbReference type="ChEBI" id="CHEBI:58613"/>
        <dbReference type="EC" id="5.3.1.24"/>
    </reaction>
</comment>
<feature type="domain" description="N-(5'phosphoribosyl) anthranilate isomerase (PRAI)" evidence="18">
    <location>
        <begin position="738"/>
        <end position="800"/>
    </location>
</feature>
<evidence type="ECO:0000256" key="15">
    <source>
        <dbReference type="PIRNR" id="PIRNR001382"/>
    </source>
</evidence>
<keyword evidence="9" id="KW-0315">Glutamine amidotransferase</keyword>
<dbReference type="PANTHER" id="PTHR22854:SF2">
    <property type="entry name" value="INDOLE-3-GLYCEROL-PHOSPHATE SYNTHASE"/>
    <property type="match status" value="1"/>
</dbReference>
<dbReference type="FunFam" id="3.20.20.70:FF:000136">
    <property type="entry name" value="Multifunctional tryptophan biosynthesis protein"/>
    <property type="match status" value="1"/>
</dbReference>
<dbReference type="PROSITE" id="PS51273">
    <property type="entry name" value="GATASE_TYPE_1"/>
    <property type="match status" value="1"/>
</dbReference>
<keyword evidence="13" id="KW-0511">Multifunctional enzyme</keyword>
<dbReference type="SUPFAM" id="SSF51366">
    <property type="entry name" value="Ribulose-phoshate binding barrel"/>
    <property type="match status" value="2"/>
</dbReference>
<evidence type="ECO:0000256" key="10">
    <source>
        <dbReference type="ARBA" id="ARBA00023141"/>
    </source>
</evidence>
<dbReference type="CDD" id="cd00405">
    <property type="entry name" value="PRAI"/>
    <property type="match status" value="1"/>
</dbReference>
<dbReference type="GO" id="GO:0004640">
    <property type="term" value="F:phosphoribosylanthranilate isomerase activity"/>
    <property type="evidence" value="ECO:0007669"/>
    <property type="project" value="UniProtKB-UniRule"/>
</dbReference>
<evidence type="ECO:0000256" key="12">
    <source>
        <dbReference type="ARBA" id="ARBA00023239"/>
    </source>
</evidence>
<reference evidence="19" key="1">
    <citation type="submission" date="2022-07" db="EMBL/GenBank/DDBJ databases">
        <title>Genome Sequence of Leucocoprinus birnbaumii.</title>
        <authorList>
            <person name="Buettner E."/>
        </authorList>
    </citation>
    <scope>NUCLEOTIDE SEQUENCE</scope>
    <source>
        <strain evidence="19">VT141</strain>
    </source>
</reference>
<evidence type="ECO:0000256" key="8">
    <source>
        <dbReference type="ARBA" id="ARBA00022822"/>
    </source>
</evidence>
<dbReference type="InterPro" id="IPR013798">
    <property type="entry name" value="Indole-3-glycerol_P_synth_dom"/>
</dbReference>
<dbReference type="Proteomes" id="UP001213000">
    <property type="component" value="Unassembled WGS sequence"/>
</dbReference>
<keyword evidence="20" id="KW-1185">Reference proteome</keyword>
<feature type="domain" description="N-(5'phosphoribosyl) anthranilate isomerase (PRAI)" evidence="18">
    <location>
        <begin position="606"/>
        <end position="725"/>
    </location>
</feature>
<dbReference type="InterPro" id="IPR029062">
    <property type="entry name" value="Class_I_gatase-like"/>
</dbReference>
<comment type="pathway">
    <text evidence="4 15">Amino-acid biosynthesis; L-tryptophan biosynthesis; L-tryptophan from chorismate: step 4/5.</text>
</comment>
<dbReference type="InterPro" id="IPR017926">
    <property type="entry name" value="GATASE"/>
</dbReference>
<dbReference type="EC" id="5.3.1.24" evidence="15"/>
<gene>
    <name evidence="19" type="ORF">NP233_g4100</name>
</gene>
<name>A0AAD5VW21_9AGAR</name>
<dbReference type="AlphaFoldDB" id="A0AAD5VW21"/>
<comment type="catalytic activity">
    <reaction evidence="2 15">
        <text>1-(2-carboxyphenylamino)-1-deoxy-D-ribulose 5-phosphate + H(+) = (1S,2R)-1-C-(indol-3-yl)glycerol 3-phosphate + CO2 + H2O</text>
        <dbReference type="Rhea" id="RHEA:23476"/>
        <dbReference type="ChEBI" id="CHEBI:15377"/>
        <dbReference type="ChEBI" id="CHEBI:15378"/>
        <dbReference type="ChEBI" id="CHEBI:16526"/>
        <dbReference type="ChEBI" id="CHEBI:58613"/>
        <dbReference type="ChEBI" id="CHEBI:58866"/>
        <dbReference type="EC" id="4.1.1.48"/>
    </reaction>
</comment>
<evidence type="ECO:0000313" key="19">
    <source>
        <dbReference type="EMBL" id="KAJ3570907.1"/>
    </source>
</evidence>
<evidence type="ECO:0000256" key="13">
    <source>
        <dbReference type="ARBA" id="ARBA00023268"/>
    </source>
</evidence>
<sequence>MAEETIALPPHLSGQLDVLMIDNFDSFTWNLYQQLCLAGANVTVIRNDAITPAQFPQLRLNSLIISPGPGHPRTDSGISRDAIQYFTGKVPILGVCMGLECLVDLFGGSIGYAGEIMHGKVSRIRHDNRGCFRGVPQGLPSIRYHSLSASYETLPADLAVTSVTEESGVIMGVRHRKYTLEAVQYHPESILSEGGDDLVKNFLSLRGGLWEANPEVHVLNPELPPFLPEANAQEPAPVKIDGSTEKVPSILDKIRQQRLIDVDQAQATPGSTTQDLLTLHSLNVAPPQIDFVSRIKQDTSPEKPALFAEIKRASPSKGPIAISINPAAQALRYALGGAHVISVLTEPKWFLGSLTDMMHVRQAVAHLPNRPAILRKDFILSRYQVLESRIWGADTILLIVSMLSESLLRDLYNYALELGMEPLVEVNNAQEMEIALSLKAKVVGVNNRNLHNFNVDMSTTSRLSDMTRNKDVVLCALSGIASRPDVDRYKGQNVRAILVGESLMKAKDVSVFIKELIGDSQPIEKVEEKPLVKICGVKSREQALAIADAGADLIGLMFVKKSKRYVDRHTAKDISAAIRARRYVFDCNTASTSSSSHTNSPWFTTNAKRLGKITKQTRPLVVGVFQNNSLEEVLETVADVQLDLVQLHGDEPLDWASQIPVPVIRVFHLASTGGKVKGVDSITRPGAHQFILFDSLREDGLSGGSGKVVDWAFAKKVVEGGEILLNGAKAYMGAADLTGTPVSTNSIGNTPLPVILAGGLTAENVADAVKQVKPWAVDVSGGVESADGISKDIEKVRDFICRAKGYPSTD</sequence>
<dbReference type="Pfam" id="PF00697">
    <property type="entry name" value="PRAI"/>
    <property type="match status" value="2"/>
</dbReference>
<dbReference type="PRINTS" id="PR00097">
    <property type="entry name" value="ANTSNTHASEII"/>
</dbReference>
<keyword evidence="10 15" id="KW-0057">Aromatic amino acid biosynthesis</keyword>
<comment type="pathway">
    <text evidence="3 15">Amino-acid biosynthesis; L-tryptophan biosynthesis; L-tryptophan from chorismate: step 3/5.</text>
</comment>
<accession>A0AAD5VW21</accession>
<evidence type="ECO:0000256" key="14">
    <source>
        <dbReference type="ARBA" id="ARBA00047683"/>
    </source>
</evidence>
<feature type="domain" description="Indole-3-glycerol phosphate synthase" evidence="17">
    <location>
        <begin position="251"/>
        <end position="516"/>
    </location>
</feature>
<dbReference type="Pfam" id="PF00117">
    <property type="entry name" value="GATase"/>
    <property type="match status" value="1"/>
</dbReference>
<dbReference type="Gene3D" id="3.40.50.880">
    <property type="match status" value="1"/>
</dbReference>
<comment type="pathway">
    <text evidence="5 15">Amino-acid biosynthesis; L-tryptophan biosynthesis; L-tryptophan from chorismate: step 1/5.</text>
</comment>
<evidence type="ECO:0000259" key="16">
    <source>
        <dbReference type="Pfam" id="PF00117"/>
    </source>
</evidence>
<evidence type="ECO:0000256" key="11">
    <source>
        <dbReference type="ARBA" id="ARBA00023235"/>
    </source>
</evidence>
<dbReference type="Pfam" id="PF00218">
    <property type="entry name" value="IGPS"/>
    <property type="match status" value="1"/>
</dbReference>
<dbReference type="NCBIfam" id="TIGR00566">
    <property type="entry name" value="trpG_papA"/>
    <property type="match status" value="1"/>
</dbReference>
<evidence type="ECO:0000256" key="2">
    <source>
        <dbReference type="ARBA" id="ARBA00001633"/>
    </source>
</evidence>
<dbReference type="InterPro" id="IPR011060">
    <property type="entry name" value="RibuloseP-bd_barrel"/>
</dbReference>
<evidence type="ECO:0000256" key="1">
    <source>
        <dbReference type="ARBA" id="ARBA00001164"/>
    </source>
</evidence>
<dbReference type="GO" id="GO:0004049">
    <property type="term" value="F:anthranilate synthase activity"/>
    <property type="evidence" value="ECO:0007669"/>
    <property type="project" value="UniProtKB-UniRule"/>
</dbReference>
<proteinExistence type="inferred from homology"/>
<dbReference type="InterPro" id="IPR045186">
    <property type="entry name" value="Indole-3-glycerol_P_synth"/>
</dbReference>
<dbReference type="InterPro" id="IPR016302">
    <property type="entry name" value="Anthranilate_synth_II"/>
</dbReference>
<dbReference type="InterPro" id="IPR006221">
    <property type="entry name" value="TrpG/PapA_dom"/>
</dbReference>
<keyword evidence="7 15" id="KW-0210">Decarboxylase</keyword>
<dbReference type="EC" id="4.1.3.27" evidence="15"/>
<keyword evidence="11 15" id="KW-0413">Isomerase</keyword>
<evidence type="ECO:0000256" key="3">
    <source>
        <dbReference type="ARBA" id="ARBA00004664"/>
    </source>
</evidence>
<dbReference type="CDD" id="cd00331">
    <property type="entry name" value="IGPS"/>
    <property type="match status" value="1"/>
</dbReference>
<dbReference type="InterPro" id="IPR001240">
    <property type="entry name" value="PRAI_dom"/>
</dbReference>
<dbReference type="SUPFAM" id="SSF52317">
    <property type="entry name" value="Class I glutamine amidotransferase-like"/>
    <property type="match status" value="1"/>
</dbReference>
<evidence type="ECO:0000259" key="18">
    <source>
        <dbReference type="Pfam" id="PF00697"/>
    </source>
</evidence>
<comment type="function">
    <text evidence="15">Trifunctional enzyme bearing the Gln amidotransferase (GATase) domain of anthranilate synthase, indole-glycerolphosphate synthase, and phosphoribosylanthranilate isomerase activities.</text>
</comment>
<dbReference type="PIRSF" id="PIRSF001382">
    <property type="entry name" value="TrpG-trpC-trpF"/>
    <property type="match status" value="1"/>
</dbReference>
<evidence type="ECO:0000256" key="5">
    <source>
        <dbReference type="ARBA" id="ARBA00004873"/>
    </source>
</evidence>
<comment type="catalytic activity">
    <reaction evidence="14 15">
        <text>chorismate + L-glutamine = anthranilate + pyruvate + L-glutamate + H(+)</text>
        <dbReference type="Rhea" id="RHEA:21732"/>
        <dbReference type="ChEBI" id="CHEBI:15361"/>
        <dbReference type="ChEBI" id="CHEBI:15378"/>
        <dbReference type="ChEBI" id="CHEBI:16567"/>
        <dbReference type="ChEBI" id="CHEBI:29748"/>
        <dbReference type="ChEBI" id="CHEBI:29985"/>
        <dbReference type="ChEBI" id="CHEBI:58359"/>
        <dbReference type="EC" id="4.1.3.27"/>
    </reaction>
</comment>
<keyword evidence="8 15" id="KW-0822">Tryptophan biosynthesis</keyword>
<evidence type="ECO:0000313" key="20">
    <source>
        <dbReference type="Proteomes" id="UP001213000"/>
    </source>
</evidence>
<evidence type="ECO:0000256" key="4">
    <source>
        <dbReference type="ARBA" id="ARBA00004696"/>
    </source>
</evidence>
<dbReference type="GO" id="GO:0004425">
    <property type="term" value="F:indole-3-glycerol-phosphate synthase activity"/>
    <property type="evidence" value="ECO:0007669"/>
    <property type="project" value="UniProtKB-UniRule"/>
</dbReference>